<dbReference type="InterPro" id="IPR009003">
    <property type="entry name" value="Peptidase_S1_PA"/>
</dbReference>
<accession>A0A4Q7RHN2</accession>
<dbReference type="PANTHER" id="PTHR43343:SF3">
    <property type="entry name" value="PROTEASE DO-LIKE 8, CHLOROPLASTIC"/>
    <property type="match status" value="1"/>
</dbReference>
<dbReference type="GO" id="GO:0006508">
    <property type="term" value="P:proteolysis"/>
    <property type="evidence" value="ECO:0007669"/>
    <property type="project" value="UniProtKB-KW"/>
</dbReference>
<dbReference type="Proteomes" id="UP000291078">
    <property type="component" value="Unassembled WGS sequence"/>
</dbReference>
<dbReference type="Gene3D" id="2.40.10.120">
    <property type="match status" value="1"/>
</dbReference>
<dbReference type="SUPFAM" id="SSF50494">
    <property type="entry name" value="Trypsin-like serine proteases"/>
    <property type="match status" value="1"/>
</dbReference>
<keyword evidence="2" id="KW-0378">Hydrolase</keyword>
<dbReference type="RefSeq" id="WP_130393453.1">
    <property type="nucleotide sequence ID" value="NZ_SGXM01000009.1"/>
</dbReference>
<keyword evidence="1" id="KW-0645">Protease</keyword>
<reference evidence="4 5" key="1">
    <citation type="journal article" date="2015" name="Stand. Genomic Sci.">
        <title>Genomic Encyclopedia of Bacterial and Archaeal Type Strains, Phase III: the genomes of soil and plant-associated and newly described type strains.</title>
        <authorList>
            <person name="Whitman W.B."/>
            <person name="Woyke T."/>
            <person name="Klenk H.P."/>
            <person name="Zhou Y."/>
            <person name="Lilburn T.G."/>
            <person name="Beck B.J."/>
            <person name="De Vos P."/>
            <person name="Vandamme P."/>
            <person name="Eisen J.A."/>
            <person name="Garrity G."/>
            <person name="Hugenholtz P."/>
            <person name="Kyrpides N.C."/>
        </authorList>
    </citation>
    <scope>NUCLEOTIDE SEQUENCE [LARGE SCALE GENOMIC DNA]</scope>
    <source>
        <strain evidence="4 5">ASC-9842</strain>
    </source>
</reference>
<dbReference type="OrthoDB" id="8520726at2"/>
<evidence type="ECO:0000256" key="3">
    <source>
        <dbReference type="SAM" id="MobiDB-lite"/>
    </source>
</evidence>
<sequence length="335" mass="34569">MKRKTIYGCVAAVIVLVVAGGFLATSMAPPARRALTQADIDKAVLHTLQTRTLPSRPARAAEAVRESVVEVMSYSPKDKPAKVAKAAPIPDVKPDGSPGDSSRKRAHTYPQHKPSPKAAPGPSKKAAPTPAPAPAPAPREESAQADPHKEGGGERDEAGHIGSGVVVTESGMIITSYHVVADAHRIEVRFHNGQTAEATLAQAIPEKDLAILRPRSIPDDLPAAVLGSSQDLAPGSEVVAVGFPFGIGPSISAGVVSGLDREFVSPDRRQKLDRLIQFDAAANPGNSGGPLVNMDGEVVGIVTAILNPNQSGTFIGIGFAITIESAGAAIGSSPF</sequence>
<evidence type="ECO:0000256" key="1">
    <source>
        <dbReference type="ARBA" id="ARBA00022670"/>
    </source>
</evidence>
<proteinExistence type="predicted"/>
<dbReference type="Pfam" id="PF13365">
    <property type="entry name" value="Trypsin_2"/>
    <property type="match status" value="1"/>
</dbReference>
<evidence type="ECO:0000256" key="2">
    <source>
        <dbReference type="ARBA" id="ARBA00022801"/>
    </source>
</evidence>
<dbReference type="AlphaFoldDB" id="A0A4Q7RHN2"/>
<feature type="compositionally biased region" description="Basic and acidic residues" evidence="3">
    <location>
        <begin position="138"/>
        <end position="159"/>
    </location>
</feature>
<feature type="region of interest" description="Disordered" evidence="3">
    <location>
        <begin position="72"/>
        <end position="160"/>
    </location>
</feature>
<evidence type="ECO:0000313" key="5">
    <source>
        <dbReference type="Proteomes" id="UP000291078"/>
    </source>
</evidence>
<dbReference type="InterPro" id="IPR051201">
    <property type="entry name" value="Chloro_Bact_Ser_Proteases"/>
</dbReference>
<organism evidence="4 5">
    <name type="scientific">Cupriavidus agavae</name>
    <dbReference type="NCBI Taxonomy" id="1001822"/>
    <lineage>
        <taxon>Bacteria</taxon>
        <taxon>Pseudomonadati</taxon>
        <taxon>Pseudomonadota</taxon>
        <taxon>Betaproteobacteria</taxon>
        <taxon>Burkholderiales</taxon>
        <taxon>Burkholderiaceae</taxon>
        <taxon>Cupriavidus</taxon>
    </lineage>
</organism>
<keyword evidence="5" id="KW-1185">Reference proteome</keyword>
<dbReference type="InterPro" id="IPR001940">
    <property type="entry name" value="Peptidase_S1C"/>
</dbReference>
<name>A0A4Q7RHN2_9BURK</name>
<protein>
    <submittedName>
        <fullName evidence="4">Trypsin-like peptidase</fullName>
    </submittedName>
</protein>
<dbReference type="PANTHER" id="PTHR43343">
    <property type="entry name" value="PEPTIDASE S12"/>
    <property type="match status" value="1"/>
</dbReference>
<gene>
    <name evidence="4" type="ORF">EV147_4563</name>
</gene>
<feature type="compositionally biased region" description="Low complexity" evidence="3">
    <location>
        <begin position="116"/>
        <end position="128"/>
    </location>
</feature>
<comment type="caution">
    <text evidence="4">The sequence shown here is derived from an EMBL/GenBank/DDBJ whole genome shotgun (WGS) entry which is preliminary data.</text>
</comment>
<evidence type="ECO:0000313" key="4">
    <source>
        <dbReference type="EMBL" id="RZT31382.1"/>
    </source>
</evidence>
<dbReference type="GO" id="GO:0004252">
    <property type="term" value="F:serine-type endopeptidase activity"/>
    <property type="evidence" value="ECO:0007669"/>
    <property type="project" value="InterPro"/>
</dbReference>
<dbReference type="EMBL" id="SGXM01000009">
    <property type="protein sequence ID" value="RZT31382.1"/>
    <property type="molecule type" value="Genomic_DNA"/>
</dbReference>
<dbReference type="PRINTS" id="PR00834">
    <property type="entry name" value="PROTEASES2C"/>
</dbReference>